<evidence type="ECO:0008006" key="4">
    <source>
        <dbReference type="Google" id="ProtNLM"/>
    </source>
</evidence>
<evidence type="ECO:0000313" key="2">
    <source>
        <dbReference type="EMBL" id="KAF1836299.1"/>
    </source>
</evidence>
<feature type="compositionally biased region" description="Polar residues" evidence="1">
    <location>
        <begin position="174"/>
        <end position="198"/>
    </location>
</feature>
<dbReference type="Proteomes" id="UP000800040">
    <property type="component" value="Unassembled WGS sequence"/>
</dbReference>
<organism evidence="2 3">
    <name type="scientific">Decorospora gaudefroyi</name>
    <dbReference type="NCBI Taxonomy" id="184978"/>
    <lineage>
        <taxon>Eukaryota</taxon>
        <taxon>Fungi</taxon>
        <taxon>Dikarya</taxon>
        <taxon>Ascomycota</taxon>
        <taxon>Pezizomycotina</taxon>
        <taxon>Dothideomycetes</taxon>
        <taxon>Pleosporomycetidae</taxon>
        <taxon>Pleosporales</taxon>
        <taxon>Pleosporineae</taxon>
        <taxon>Pleosporaceae</taxon>
        <taxon>Decorospora</taxon>
    </lineage>
</organism>
<reference evidence="2" key="1">
    <citation type="submission" date="2020-01" db="EMBL/GenBank/DDBJ databases">
        <authorList>
            <consortium name="DOE Joint Genome Institute"/>
            <person name="Haridas S."/>
            <person name="Albert R."/>
            <person name="Binder M."/>
            <person name="Bloem J."/>
            <person name="Labutti K."/>
            <person name="Salamov A."/>
            <person name="Andreopoulos B."/>
            <person name="Baker S.E."/>
            <person name="Barry K."/>
            <person name="Bills G."/>
            <person name="Bluhm B.H."/>
            <person name="Cannon C."/>
            <person name="Castanera R."/>
            <person name="Culley D.E."/>
            <person name="Daum C."/>
            <person name="Ezra D."/>
            <person name="Gonzalez J.B."/>
            <person name="Henrissat B."/>
            <person name="Kuo A."/>
            <person name="Liang C."/>
            <person name="Lipzen A."/>
            <person name="Lutzoni F."/>
            <person name="Magnuson J."/>
            <person name="Mondo S."/>
            <person name="Nolan M."/>
            <person name="Ohm R."/>
            <person name="Pangilinan J."/>
            <person name="Park H.-J."/>
            <person name="Ramirez L."/>
            <person name="Alfaro M."/>
            <person name="Sun H."/>
            <person name="Tritt A."/>
            <person name="Yoshinaga Y."/>
            <person name="Zwiers L.-H."/>
            <person name="Turgeon B.G."/>
            <person name="Goodwin S.B."/>
            <person name="Spatafora J.W."/>
            <person name="Crous P.W."/>
            <person name="Grigoriev I.V."/>
        </authorList>
    </citation>
    <scope>NUCLEOTIDE SEQUENCE</scope>
    <source>
        <strain evidence="2">P77</strain>
    </source>
</reference>
<accession>A0A6A5KKC1</accession>
<feature type="compositionally biased region" description="Low complexity" evidence="1">
    <location>
        <begin position="239"/>
        <end position="253"/>
    </location>
</feature>
<keyword evidence="3" id="KW-1185">Reference proteome</keyword>
<dbReference type="EMBL" id="ML975275">
    <property type="protein sequence ID" value="KAF1836299.1"/>
    <property type="molecule type" value="Genomic_DNA"/>
</dbReference>
<feature type="compositionally biased region" description="Polar residues" evidence="1">
    <location>
        <begin position="254"/>
        <end position="267"/>
    </location>
</feature>
<name>A0A6A5KKC1_9PLEO</name>
<evidence type="ECO:0000256" key="1">
    <source>
        <dbReference type="SAM" id="MobiDB-lite"/>
    </source>
</evidence>
<protein>
    <recommendedName>
        <fullName evidence="4">Glycine-rich cell wall structural protein 1</fullName>
    </recommendedName>
</protein>
<feature type="compositionally biased region" description="Low complexity" evidence="1">
    <location>
        <begin position="1"/>
        <end position="15"/>
    </location>
</feature>
<proteinExistence type="predicted"/>
<evidence type="ECO:0000313" key="3">
    <source>
        <dbReference type="Proteomes" id="UP000800040"/>
    </source>
</evidence>
<dbReference type="AlphaFoldDB" id="A0A6A5KKC1"/>
<gene>
    <name evidence="2" type="ORF">BDW02DRAFT_245456</name>
</gene>
<feature type="region of interest" description="Disordered" evidence="1">
    <location>
        <begin position="1"/>
        <end position="373"/>
    </location>
</feature>
<feature type="compositionally biased region" description="Basic and acidic residues" evidence="1">
    <location>
        <begin position="348"/>
        <end position="373"/>
    </location>
</feature>
<dbReference type="OrthoDB" id="5388207at2759"/>
<feature type="compositionally biased region" description="Basic and acidic residues" evidence="1">
    <location>
        <begin position="129"/>
        <end position="144"/>
    </location>
</feature>
<feature type="compositionally biased region" description="Basic and acidic residues" evidence="1">
    <location>
        <begin position="269"/>
        <end position="293"/>
    </location>
</feature>
<sequence length="373" mass="38420">METINNLANTAATTASKLIYGDQAKSDDAVDQTKNNETAGKEPISGVEGSGTAAQPYDQGNAATPLAAADKPTFLDYGTTTTTDMDTAGKEPVSGALGKGTVTEPFDQGNDAKATAKATETSSGSNEFLKLDPTRRGPSDDKFPDPQGEPKVYSDGANPSYAGMPIVPLHPDAATSSSGPKAASATETTGITDKTGVSEQVWKDTPIDDISRSGAPGAGPNGPDHVTPAVPDTTKSDTTKSTTTNTDSTAKNSIADSMTASSGSYESSAPKRSETDAMHDSKTDAEKATETRDTPAWTSTGVPSDKSHFDPADKPNVAGGEPKGFAGEMSGGKSEPHRQSEPGSSPSNDEHGSKMSSLKEKMKTKLHIGSKDK</sequence>
<feature type="compositionally biased region" description="Basic and acidic residues" evidence="1">
    <location>
        <begin position="201"/>
        <end position="211"/>
    </location>
</feature>